<dbReference type="InterPro" id="IPR017642">
    <property type="entry name" value="DNA_S_mod_DndB"/>
</dbReference>
<gene>
    <name evidence="1" type="ORF">BGLFYP119_02375</name>
</gene>
<evidence type="ECO:0000313" key="1">
    <source>
        <dbReference type="EMBL" id="VYT23600.1"/>
    </source>
</evidence>
<dbReference type="InterPro" id="IPR017601">
    <property type="entry name" value="DGQHR-contain_dom"/>
</dbReference>
<accession>A0A6N2V0V5</accession>
<dbReference type="AlphaFoldDB" id="A0A6N2V0V5"/>
<dbReference type="RefSeq" id="WP_156354841.1">
    <property type="nucleotide sequence ID" value="NZ_CACRST010000024.1"/>
</dbReference>
<organism evidence="1">
    <name type="scientific">Blautia glucerasea</name>
    <dbReference type="NCBI Taxonomy" id="536633"/>
    <lineage>
        <taxon>Bacteria</taxon>
        <taxon>Bacillati</taxon>
        <taxon>Bacillota</taxon>
        <taxon>Clostridia</taxon>
        <taxon>Lachnospirales</taxon>
        <taxon>Lachnospiraceae</taxon>
        <taxon>Blautia</taxon>
    </lineage>
</organism>
<dbReference type="NCBIfam" id="TIGR03187">
    <property type="entry name" value="DGQHR"/>
    <property type="match status" value="1"/>
</dbReference>
<evidence type="ECO:0008006" key="2">
    <source>
        <dbReference type="Google" id="ProtNLM"/>
    </source>
</evidence>
<sequence length="428" mass="48451">MKTICVQKGRLGSTEYFLAKIPAGELIETVGLAAEMPEWEGMTADEKMQREPDINRVVNDIVPYFIDDKDRFFGCIIVDIYSGYEDMIYEPISKIVPDLPAAYQLPLKDMGFLTLPGKERLIALDGQHRLLAIKISIRGRGAIPADLLKGRKMTEQMLALEPHPELANEEISVIFVEHKNNLKIRKIFNKVNKYARQTGRGDNIITSDDDIFALIARRLFSEGEILCSIGKNELVNWKSNTLSLRSKQLTTISALYTSAEIILKDCNFSSKSLPSEEEQEQAYEKVKAFWDESLKGLTIFKEYLKAIETNEKVSVLREKNLLMKPVTQMALAHVAYMAEQRGLSWSQIVTKLDKVDWSFENPLWFNILVIGSAKKKVITGKEAIRAAGMVISYLVMGRYMTKAEVGNVREIIRNASNNTTDELPAMIE</sequence>
<dbReference type="Pfam" id="PF14072">
    <property type="entry name" value="DndB"/>
    <property type="match status" value="1"/>
</dbReference>
<protein>
    <recommendedName>
        <fullName evidence="2">DGQHR domain protein</fullName>
    </recommendedName>
</protein>
<name>A0A6N2V0V5_9FIRM</name>
<reference evidence="1" key="1">
    <citation type="submission" date="2019-11" db="EMBL/GenBank/DDBJ databases">
        <authorList>
            <person name="Feng L."/>
        </authorList>
    </citation>
    <scope>NUCLEOTIDE SEQUENCE</scope>
    <source>
        <strain evidence="1">BgluceraseaLFYP119</strain>
    </source>
</reference>
<dbReference type="CDD" id="cd16414">
    <property type="entry name" value="dndB_like"/>
    <property type="match status" value="1"/>
</dbReference>
<proteinExistence type="predicted"/>
<dbReference type="EMBL" id="CACRST010000024">
    <property type="protein sequence ID" value="VYT23600.1"/>
    <property type="molecule type" value="Genomic_DNA"/>
</dbReference>